<evidence type="ECO:0000313" key="2">
    <source>
        <dbReference type="Proteomes" id="UP000664620"/>
    </source>
</evidence>
<dbReference type="AlphaFoldDB" id="A0A939SW75"/>
<sequence>MVSARLDDVANFLPAWLSWLLLSLPRCYAGKMAPGAAGGAIAISTAVLTALAGSDRRRRAGDPPWRPSNDYWPARVEKPRIGDAVRDIAVDDISEPFD</sequence>
<comment type="caution">
    <text evidence="1">The sequence shown here is derived from an EMBL/GenBank/DDBJ whole genome shotgun (WGS) entry which is preliminary data.</text>
</comment>
<name>A0A939SW75_KLEPN</name>
<protein>
    <submittedName>
        <fullName evidence="1">Uncharacterized protein</fullName>
    </submittedName>
</protein>
<dbReference type="EMBL" id="JAGETO010000101">
    <property type="protein sequence ID" value="MBO2029516.1"/>
    <property type="molecule type" value="Genomic_DNA"/>
</dbReference>
<gene>
    <name evidence="1" type="ORF">J4734_21390</name>
</gene>
<reference evidence="1" key="1">
    <citation type="submission" date="2021-03" db="EMBL/GenBank/DDBJ databases">
        <title>Molecular epidemiology and mechanisms of colistin and carbapenem resistance in Enterobacteriaceae from clinical isolates, the environment and porcine samples in Pretoria, South Africa.</title>
        <authorList>
            <person name="Bogoshi D."/>
            <person name="Mbelle N.M."/>
            <person name="Naidoo V."/>
            <person name="Osei Sekyere J."/>
        </authorList>
    </citation>
    <scope>NUCLEOTIDE SEQUENCE</scope>
    <source>
        <strain evidence="1">C034</strain>
    </source>
</reference>
<accession>A0A939SW75</accession>
<organism evidence="1 2">
    <name type="scientific">Klebsiella pneumoniae</name>
    <dbReference type="NCBI Taxonomy" id="573"/>
    <lineage>
        <taxon>Bacteria</taxon>
        <taxon>Pseudomonadati</taxon>
        <taxon>Pseudomonadota</taxon>
        <taxon>Gammaproteobacteria</taxon>
        <taxon>Enterobacterales</taxon>
        <taxon>Enterobacteriaceae</taxon>
        <taxon>Klebsiella/Raoultella group</taxon>
        <taxon>Klebsiella</taxon>
        <taxon>Klebsiella pneumoniae complex</taxon>
    </lineage>
</organism>
<dbReference type="Proteomes" id="UP000664620">
    <property type="component" value="Unassembled WGS sequence"/>
</dbReference>
<proteinExistence type="predicted"/>
<evidence type="ECO:0000313" key="1">
    <source>
        <dbReference type="EMBL" id="MBO2029516.1"/>
    </source>
</evidence>